<dbReference type="SUPFAM" id="SSF46689">
    <property type="entry name" value="Homeodomain-like"/>
    <property type="match status" value="1"/>
</dbReference>
<dbReference type="Pfam" id="PF00440">
    <property type="entry name" value="TetR_N"/>
    <property type="match status" value="1"/>
</dbReference>
<dbReference type="PROSITE" id="PS50977">
    <property type="entry name" value="HTH_TETR_2"/>
    <property type="match status" value="1"/>
</dbReference>
<evidence type="ECO:0000313" key="4">
    <source>
        <dbReference type="EMBL" id="XBX78377.1"/>
    </source>
</evidence>
<feature type="domain" description="HTH tetR-type" evidence="3">
    <location>
        <begin position="3"/>
        <end position="61"/>
    </location>
</feature>
<dbReference type="InterPro" id="IPR036271">
    <property type="entry name" value="Tet_transcr_reg_TetR-rel_C_sf"/>
</dbReference>
<proteinExistence type="predicted"/>
<evidence type="ECO:0000259" key="3">
    <source>
        <dbReference type="PROSITE" id="PS50977"/>
    </source>
</evidence>
<dbReference type="Gene3D" id="1.10.357.10">
    <property type="entry name" value="Tetracycline Repressor, domain 2"/>
    <property type="match status" value="1"/>
</dbReference>
<protein>
    <submittedName>
        <fullName evidence="4">TetR family transcriptional regulator</fullName>
    </submittedName>
</protein>
<evidence type="ECO:0000256" key="1">
    <source>
        <dbReference type="ARBA" id="ARBA00023125"/>
    </source>
</evidence>
<name>A0AAU7VVJ1_9MICO</name>
<dbReference type="InterPro" id="IPR001647">
    <property type="entry name" value="HTH_TetR"/>
</dbReference>
<reference evidence="4" key="1">
    <citation type="submission" date="2024-06" db="EMBL/GenBank/DDBJ databases">
        <title>Draft genome sequence of Microbacterium sp. strain A8/3-1, isolated from Oxytropis tragacanthoides Fisch. ex DC. Root nodules in the Altai region of Russia.</title>
        <authorList>
            <person name="Sazanova A."/>
            <person name="Guro P."/>
            <person name="Kuznetsova I."/>
            <person name="Belimov A."/>
            <person name="Safronova V."/>
        </authorList>
    </citation>
    <scope>NUCLEOTIDE SEQUENCE</scope>
    <source>
        <strain evidence="4">A8/3-1</strain>
    </source>
</reference>
<evidence type="ECO:0000256" key="2">
    <source>
        <dbReference type="PROSITE-ProRule" id="PRU00335"/>
    </source>
</evidence>
<dbReference type="RefSeq" id="WP_350351645.1">
    <property type="nucleotide sequence ID" value="NZ_CP158357.1"/>
</dbReference>
<dbReference type="AlphaFoldDB" id="A0AAU7VVJ1"/>
<gene>
    <name evidence="4" type="ORF">ABS642_21145</name>
</gene>
<dbReference type="GO" id="GO:0003677">
    <property type="term" value="F:DNA binding"/>
    <property type="evidence" value="ECO:0007669"/>
    <property type="project" value="UniProtKB-UniRule"/>
</dbReference>
<accession>A0AAU7VVJ1</accession>
<sequence>MVADKRADVVQKALDVLRRGEPISLDSAARRAGMTKPGLMHYFPSKEALMLGLLDHVAERWAAGLASFVPAEEVDSPSATARALAYIDFAFLGEFDQADTVVLSDPKLRERLVARWIELMSPWIELADEVPESERDQLTAARLMADGMWMESASNELAPGSDARERLHALARSLVLSST</sequence>
<keyword evidence="1 2" id="KW-0238">DNA-binding</keyword>
<feature type="DNA-binding region" description="H-T-H motif" evidence="2">
    <location>
        <begin position="24"/>
        <end position="43"/>
    </location>
</feature>
<organism evidence="4">
    <name type="scientific">Microbacterium sp. A8/3-1</name>
    <dbReference type="NCBI Taxonomy" id="3160749"/>
    <lineage>
        <taxon>Bacteria</taxon>
        <taxon>Bacillati</taxon>
        <taxon>Actinomycetota</taxon>
        <taxon>Actinomycetes</taxon>
        <taxon>Micrococcales</taxon>
        <taxon>Microbacteriaceae</taxon>
        <taxon>Microbacterium</taxon>
    </lineage>
</organism>
<dbReference type="EMBL" id="CP158357">
    <property type="protein sequence ID" value="XBX78377.1"/>
    <property type="molecule type" value="Genomic_DNA"/>
</dbReference>
<dbReference type="InterPro" id="IPR009057">
    <property type="entry name" value="Homeodomain-like_sf"/>
</dbReference>
<dbReference type="SUPFAM" id="SSF48498">
    <property type="entry name" value="Tetracyclin repressor-like, C-terminal domain"/>
    <property type="match status" value="1"/>
</dbReference>